<reference evidence="1" key="1">
    <citation type="submission" date="2021-10" db="EMBL/GenBank/DDBJ databases">
        <authorList>
            <person name="Lyu M."/>
            <person name="Wang X."/>
            <person name="Meng X."/>
            <person name="Xu K."/>
        </authorList>
    </citation>
    <scope>NUCLEOTIDE SEQUENCE</scope>
    <source>
        <strain evidence="1">A6</strain>
    </source>
</reference>
<dbReference type="EMBL" id="JAJGAK010000001">
    <property type="protein sequence ID" value="MCC8361954.1"/>
    <property type="molecule type" value="Genomic_DNA"/>
</dbReference>
<dbReference type="RefSeq" id="WP_230525596.1">
    <property type="nucleotide sequence ID" value="NZ_JAJGAK010000001.1"/>
</dbReference>
<protein>
    <recommendedName>
        <fullName evidence="3">Lipoprotein</fullName>
    </recommendedName>
</protein>
<gene>
    <name evidence="1" type="ORF">LK996_02495</name>
</gene>
<evidence type="ECO:0000313" key="1">
    <source>
        <dbReference type="EMBL" id="MCC8361954.1"/>
    </source>
</evidence>
<evidence type="ECO:0000313" key="2">
    <source>
        <dbReference type="Proteomes" id="UP001165293"/>
    </source>
</evidence>
<sequence length="114" mass="11946">MRAACLALIGAAALLGACAPRDGYLTLRGEILEPAPGRANCTVALPQFKDAPNAADFTRKVQGHFQESFSVTQRAAAYDVLVACEGYAPLAKNVPLDQGEFAIDLGKVMLSPAP</sequence>
<dbReference type="PROSITE" id="PS51257">
    <property type="entry name" value="PROKAR_LIPOPROTEIN"/>
    <property type="match status" value="1"/>
</dbReference>
<comment type="caution">
    <text evidence="1">The sequence shown here is derived from an EMBL/GenBank/DDBJ whole genome shotgun (WGS) entry which is preliminary data.</text>
</comment>
<organism evidence="1 2">
    <name type="scientific">Noviluteimonas lactosilytica</name>
    <dbReference type="NCBI Taxonomy" id="2888523"/>
    <lineage>
        <taxon>Bacteria</taxon>
        <taxon>Pseudomonadati</taxon>
        <taxon>Pseudomonadota</taxon>
        <taxon>Gammaproteobacteria</taxon>
        <taxon>Lysobacterales</taxon>
        <taxon>Lysobacteraceae</taxon>
        <taxon>Noviluteimonas</taxon>
    </lineage>
</organism>
<keyword evidence="2" id="KW-1185">Reference proteome</keyword>
<name>A0ABS8JEC7_9GAMM</name>
<dbReference type="Proteomes" id="UP001165293">
    <property type="component" value="Unassembled WGS sequence"/>
</dbReference>
<accession>A0ABS8JEC7</accession>
<proteinExistence type="predicted"/>
<evidence type="ECO:0008006" key="3">
    <source>
        <dbReference type="Google" id="ProtNLM"/>
    </source>
</evidence>